<feature type="compositionally biased region" description="Polar residues" evidence="1">
    <location>
        <begin position="529"/>
        <end position="547"/>
    </location>
</feature>
<evidence type="ECO:0000313" key="3">
    <source>
        <dbReference type="Proteomes" id="UP001165190"/>
    </source>
</evidence>
<feature type="compositionally biased region" description="Polar residues" evidence="1">
    <location>
        <begin position="752"/>
        <end position="762"/>
    </location>
</feature>
<dbReference type="OrthoDB" id="1939753at2759"/>
<feature type="compositionally biased region" description="Polar residues" evidence="1">
    <location>
        <begin position="207"/>
        <end position="218"/>
    </location>
</feature>
<dbReference type="EMBL" id="BSYR01000016">
    <property type="protein sequence ID" value="GMI78694.1"/>
    <property type="molecule type" value="Genomic_DNA"/>
</dbReference>
<dbReference type="AlphaFoldDB" id="A0A9W7LVF8"/>
<accession>A0A9W7LVF8</accession>
<keyword evidence="3" id="KW-1185">Reference proteome</keyword>
<feature type="region of interest" description="Disordered" evidence="1">
    <location>
        <begin position="703"/>
        <end position="730"/>
    </location>
</feature>
<dbReference type="PANTHER" id="PTHR35746">
    <property type="entry name" value="PENTATRICOPEPTIDE REPEAT (PPR) SUPERFAMILY PROTEIN"/>
    <property type="match status" value="1"/>
</dbReference>
<feature type="compositionally biased region" description="Basic and acidic residues" evidence="1">
    <location>
        <begin position="7"/>
        <end position="25"/>
    </location>
</feature>
<feature type="region of interest" description="Disordered" evidence="1">
    <location>
        <begin position="858"/>
        <end position="907"/>
    </location>
</feature>
<sequence length="926" mass="99767">MENQDQGNDHSSVHAKIMERRRSERSFGGIGAMSTRSEDDVFSDAVTEFQDSGLDSGEANKFADLTPAVSFKDCEDIDILQSPLDSAYGRQKENPVLKSMPILQTDTAEHNDVGLSYGKDSGDKNGSAGDVVSIKMETVKGVSEESREAGADANENEDGKLNENLSSGSVQPSKHAGEISETESILEKRPDVTSDMVQLKEEISDRLPSNTPMSGNGEQETDGKGNPKITFEENLMVASLKSKSTGDLTSETGLADKTIELEESSDKLVLKMVIDDLSTKVDSAKDINVPTETFEIQTDAAHGSGSSIDVDSDEIDGKKEKDSVYVLSVPSDIPVVDDAEIKLLGFKDHKGVKLFQSKAVASEEIILDKEDEVKDCASQEKPDAFVSNPIDEDIVTEDSDRLGVNSEVKDCASQDKSDAFVSYPMDEDVVTEDSYKLGVNNEAIVKEVLFVGNADTIQIDKGSDAFSPVDADITENEKDREVRSLKEQQPVYVADDLHHDVPDAKRMVTDADAEAGKLNSVAGEENNAKDTGTSCEFSNSSLHTNPASDLLEVEDSDDIRTSKTQKYNINEVEGGEGPEGGHVSMKTDSTSEPISSHHQSVIVTEELNEPEGLQQSGGVSNSQDDKKESETTGYNKVHGENAIENRIVSAVDNSEQKEIERTSVDQLKKELIHSGAVNDSHTGESGAAASQTSAVILQGEANSGSVKPQLDTTVGDVSINSSSRTDSLEGHWGSVSVLSTQSDNPAAIDTETLPSTGSQALSEAQKANIKSSKEQHFDISDEFEPPSFMTLVEGGGSDPKDAAVSETPAGQNAENPRAGWFPSLTHVANESQGRKKNEKIIQKVANWNVNRHSAVKNLANNSEPNDGTMGDKVSSTAGPETPMAEPTNVETEKEWNSPPRYPSGIKREKRKGRPFWVQFACCSSVN</sequence>
<name>A0A9W7LVF8_HIBTR</name>
<reference evidence="2" key="1">
    <citation type="submission" date="2023-05" db="EMBL/GenBank/DDBJ databases">
        <title>Genome and transcriptome analyses reveal genes involved in the formation of fine ridges on petal epidermal cells in Hibiscus trionum.</title>
        <authorList>
            <person name="Koshimizu S."/>
            <person name="Masuda S."/>
            <person name="Ishii T."/>
            <person name="Shirasu K."/>
            <person name="Hoshino A."/>
            <person name="Arita M."/>
        </authorList>
    </citation>
    <scope>NUCLEOTIDE SEQUENCE</scope>
    <source>
        <strain evidence="2">Hamamatsu line</strain>
    </source>
</reference>
<feature type="region of interest" description="Disordered" evidence="1">
    <location>
        <begin position="746"/>
        <end position="776"/>
    </location>
</feature>
<gene>
    <name evidence="2" type="ORF">HRI_001538700</name>
</gene>
<feature type="region of interest" description="Disordered" evidence="1">
    <location>
        <begin position="1"/>
        <end position="40"/>
    </location>
</feature>
<feature type="region of interest" description="Disordered" evidence="1">
    <location>
        <begin position="296"/>
        <end position="315"/>
    </location>
</feature>
<evidence type="ECO:0000313" key="2">
    <source>
        <dbReference type="EMBL" id="GMI78694.1"/>
    </source>
</evidence>
<dbReference type="PANTHER" id="PTHR35746:SF1">
    <property type="entry name" value="PENTATRICOPEPTIDE REPEAT (PPR) SUPERFAMILY PROTEIN"/>
    <property type="match status" value="1"/>
</dbReference>
<feature type="compositionally biased region" description="Polar residues" evidence="1">
    <location>
        <begin position="703"/>
        <end position="712"/>
    </location>
</feature>
<evidence type="ECO:0000256" key="1">
    <source>
        <dbReference type="SAM" id="MobiDB-lite"/>
    </source>
</evidence>
<feature type="compositionally biased region" description="Polar residues" evidence="1">
    <location>
        <begin position="613"/>
        <end position="622"/>
    </location>
</feature>
<proteinExistence type="predicted"/>
<organism evidence="2 3">
    <name type="scientific">Hibiscus trionum</name>
    <name type="common">Flower of an hour</name>
    <dbReference type="NCBI Taxonomy" id="183268"/>
    <lineage>
        <taxon>Eukaryota</taxon>
        <taxon>Viridiplantae</taxon>
        <taxon>Streptophyta</taxon>
        <taxon>Embryophyta</taxon>
        <taxon>Tracheophyta</taxon>
        <taxon>Spermatophyta</taxon>
        <taxon>Magnoliopsida</taxon>
        <taxon>eudicotyledons</taxon>
        <taxon>Gunneridae</taxon>
        <taxon>Pentapetalae</taxon>
        <taxon>rosids</taxon>
        <taxon>malvids</taxon>
        <taxon>Malvales</taxon>
        <taxon>Malvaceae</taxon>
        <taxon>Malvoideae</taxon>
        <taxon>Hibiscus</taxon>
    </lineage>
</organism>
<feature type="region of interest" description="Disordered" evidence="1">
    <location>
        <begin position="793"/>
        <end position="820"/>
    </location>
</feature>
<feature type="region of interest" description="Disordered" evidence="1">
    <location>
        <begin position="137"/>
        <end position="228"/>
    </location>
</feature>
<comment type="caution">
    <text evidence="2">The sequence shown here is derived from an EMBL/GenBank/DDBJ whole genome shotgun (WGS) entry which is preliminary data.</text>
</comment>
<feature type="region of interest" description="Disordered" evidence="1">
    <location>
        <begin position="521"/>
        <end position="639"/>
    </location>
</feature>
<dbReference type="Proteomes" id="UP001165190">
    <property type="component" value="Unassembled WGS sequence"/>
</dbReference>
<feature type="compositionally biased region" description="Basic and acidic residues" evidence="1">
    <location>
        <begin position="185"/>
        <end position="205"/>
    </location>
</feature>
<feature type="compositionally biased region" description="Polar residues" evidence="1">
    <location>
        <begin position="586"/>
        <end position="602"/>
    </location>
</feature>
<protein>
    <submittedName>
        <fullName evidence="2">Uncharacterized protein</fullName>
    </submittedName>
</protein>
<feature type="compositionally biased region" description="Polar residues" evidence="1">
    <location>
        <begin position="163"/>
        <end position="172"/>
    </location>
</feature>